<dbReference type="EMBL" id="JAVRIE010000001">
    <property type="protein sequence ID" value="MDT0581205.1"/>
    <property type="molecule type" value="Genomic_DNA"/>
</dbReference>
<comment type="caution">
    <text evidence="2">The sequence shown here is derived from an EMBL/GenBank/DDBJ whole genome shotgun (WGS) entry which is preliminary data.</text>
</comment>
<feature type="signal peptide" evidence="1">
    <location>
        <begin position="1"/>
        <end position="34"/>
    </location>
</feature>
<evidence type="ECO:0000313" key="2">
    <source>
        <dbReference type="EMBL" id="MDT0581205.1"/>
    </source>
</evidence>
<evidence type="ECO:0000313" key="3">
    <source>
        <dbReference type="Proteomes" id="UP001249020"/>
    </source>
</evidence>
<reference evidence="2 3" key="1">
    <citation type="submission" date="2023-09" db="EMBL/GenBank/DDBJ databases">
        <authorList>
            <person name="Rey-Velasco X."/>
        </authorList>
    </citation>
    <scope>NUCLEOTIDE SEQUENCE [LARGE SCALE GENOMIC DNA]</scope>
    <source>
        <strain evidence="2 3">W409</strain>
    </source>
</reference>
<dbReference type="RefSeq" id="WP_311360017.1">
    <property type="nucleotide sequence ID" value="NZ_JAVRIE010000001.1"/>
</dbReference>
<dbReference type="AlphaFoldDB" id="A0AAW8R031"/>
<accession>A0AAW8R031</accession>
<dbReference type="Proteomes" id="UP001249020">
    <property type="component" value="Unassembled WGS sequence"/>
</dbReference>
<organism evidence="2 3">
    <name type="scientific">Brumicola blandensis</name>
    <dbReference type="NCBI Taxonomy" id="3075611"/>
    <lineage>
        <taxon>Bacteria</taxon>
        <taxon>Pseudomonadati</taxon>
        <taxon>Pseudomonadota</taxon>
        <taxon>Gammaproteobacteria</taxon>
        <taxon>Alteromonadales</taxon>
        <taxon>Alteromonadaceae</taxon>
        <taxon>Brumicola</taxon>
    </lineage>
</organism>
<gene>
    <name evidence="2" type="ORF">RM544_01520</name>
</gene>
<feature type="chain" id="PRO_5043622809" evidence="1">
    <location>
        <begin position="35"/>
        <end position="148"/>
    </location>
</feature>
<keyword evidence="3" id="KW-1185">Reference proteome</keyword>
<proteinExistence type="predicted"/>
<evidence type="ECO:0000256" key="1">
    <source>
        <dbReference type="SAM" id="SignalP"/>
    </source>
</evidence>
<sequence>MKNTTNKPINKINTLFSVPLLLALFISMSFGASANNSKFDKDLFSLKNLERERAALIATFLNNNLSVEQKHAKLMQQQRQLADMERMVLRDERLLSHQSNMVKRAFNDYDTTFLVHAGAENELNAMNQWLLQVNLSNQSIFETKAGYR</sequence>
<keyword evidence="1" id="KW-0732">Signal</keyword>
<name>A0AAW8R031_9ALTE</name>
<protein>
    <submittedName>
        <fullName evidence="2">Uncharacterized protein</fullName>
    </submittedName>
</protein>